<sequence>MSHEKPSHLFHGQNPPRKLWVPLERTHNGLLSAEGKLLLADHATRLLDEAKGLWVEQPLSIVLAYHCTPQTSTGETPFWLAFRTDTMIPVEIREPSLRCSNFDLEDNANTIRVDLNLVEEVREQAYIRQSV</sequence>
<gene>
    <name evidence="1" type="ORF">CR513_57233</name>
</gene>
<dbReference type="PANTHER" id="PTHR48475">
    <property type="entry name" value="RIBONUCLEASE H"/>
    <property type="match status" value="1"/>
</dbReference>
<dbReference type="PANTHER" id="PTHR48475:SF2">
    <property type="entry name" value="RIBONUCLEASE H"/>
    <property type="match status" value="1"/>
</dbReference>
<keyword evidence="2" id="KW-1185">Reference proteome</keyword>
<dbReference type="AlphaFoldDB" id="A0A371EDX9"/>
<name>A0A371EDX9_MUCPR</name>
<reference evidence="1" key="1">
    <citation type="submission" date="2018-05" db="EMBL/GenBank/DDBJ databases">
        <title>Draft genome of Mucuna pruriens seed.</title>
        <authorList>
            <person name="Nnadi N.E."/>
            <person name="Vos R."/>
            <person name="Hasami M.H."/>
            <person name="Devisetty U.K."/>
            <person name="Aguiy J.C."/>
        </authorList>
    </citation>
    <scope>NUCLEOTIDE SEQUENCE [LARGE SCALE GENOMIC DNA]</scope>
    <source>
        <strain evidence="1">JCA_2017</strain>
    </source>
</reference>
<proteinExistence type="predicted"/>
<accession>A0A371EDX9</accession>
<evidence type="ECO:0000313" key="2">
    <source>
        <dbReference type="Proteomes" id="UP000257109"/>
    </source>
</evidence>
<feature type="non-terminal residue" evidence="1">
    <location>
        <position position="1"/>
    </location>
</feature>
<dbReference type="InterPro" id="IPR036397">
    <property type="entry name" value="RNaseH_sf"/>
</dbReference>
<comment type="caution">
    <text evidence="1">The sequence shown here is derived from an EMBL/GenBank/DDBJ whole genome shotgun (WGS) entry which is preliminary data.</text>
</comment>
<dbReference type="GO" id="GO:0003676">
    <property type="term" value="F:nucleic acid binding"/>
    <property type="evidence" value="ECO:0007669"/>
    <property type="project" value="InterPro"/>
</dbReference>
<dbReference type="EMBL" id="QJKJ01014479">
    <property type="protein sequence ID" value="RDX64235.1"/>
    <property type="molecule type" value="Genomic_DNA"/>
</dbReference>
<evidence type="ECO:0000313" key="1">
    <source>
        <dbReference type="EMBL" id="RDX64235.1"/>
    </source>
</evidence>
<dbReference type="Gene3D" id="3.30.420.10">
    <property type="entry name" value="Ribonuclease H-like superfamily/Ribonuclease H"/>
    <property type="match status" value="1"/>
</dbReference>
<dbReference type="OrthoDB" id="1739513at2759"/>
<protein>
    <submittedName>
        <fullName evidence="1">Uncharacterized protein</fullName>
    </submittedName>
</protein>
<dbReference type="Proteomes" id="UP000257109">
    <property type="component" value="Unassembled WGS sequence"/>
</dbReference>
<organism evidence="1 2">
    <name type="scientific">Mucuna pruriens</name>
    <name type="common">Velvet bean</name>
    <name type="synonym">Dolichos pruriens</name>
    <dbReference type="NCBI Taxonomy" id="157652"/>
    <lineage>
        <taxon>Eukaryota</taxon>
        <taxon>Viridiplantae</taxon>
        <taxon>Streptophyta</taxon>
        <taxon>Embryophyta</taxon>
        <taxon>Tracheophyta</taxon>
        <taxon>Spermatophyta</taxon>
        <taxon>Magnoliopsida</taxon>
        <taxon>eudicotyledons</taxon>
        <taxon>Gunneridae</taxon>
        <taxon>Pentapetalae</taxon>
        <taxon>rosids</taxon>
        <taxon>fabids</taxon>
        <taxon>Fabales</taxon>
        <taxon>Fabaceae</taxon>
        <taxon>Papilionoideae</taxon>
        <taxon>50 kb inversion clade</taxon>
        <taxon>NPAAA clade</taxon>
        <taxon>indigoferoid/millettioid clade</taxon>
        <taxon>Phaseoleae</taxon>
        <taxon>Mucuna</taxon>
    </lineage>
</organism>